<dbReference type="OrthoDB" id="190500at2"/>
<dbReference type="AlphaFoldDB" id="A0A0S4KPU5"/>
<evidence type="ECO:0000313" key="3">
    <source>
        <dbReference type="EMBL" id="CUQ66021.1"/>
    </source>
</evidence>
<dbReference type="STRING" id="1715989.NITINOP_1046"/>
<dbReference type="RefSeq" id="WP_062483760.1">
    <property type="nucleotide sequence ID" value="NZ_LN885086.1"/>
</dbReference>
<reference evidence="4" key="1">
    <citation type="submission" date="2015-09" db="EMBL/GenBank/DDBJ databases">
        <authorList>
            <person name="Daims H."/>
        </authorList>
    </citation>
    <scope>NUCLEOTIDE SEQUENCE [LARGE SCALE GENOMIC DNA]</scope>
</reference>
<dbReference type="InterPro" id="IPR005537">
    <property type="entry name" value="RAMP_III_fam"/>
</dbReference>
<dbReference type="KEGG" id="nio:NITINOP_1046"/>
<dbReference type="Proteomes" id="UP000066284">
    <property type="component" value="Chromosome 1"/>
</dbReference>
<dbReference type="EMBL" id="LN885086">
    <property type="protein sequence ID" value="CUQ66021.1"/>
    <property type="molecule type" value="Genomic_DNA"/>
</dbReference>
<gene>
    <name evidence="3" type="ORF">NITINOP_1046</name>
</gene>
<name>A0A0S4KPU5_9BACT</name>
<sequence length="374" mass="42475">MMTRLDYTVQFLTPAFLGDAEQAGRWRTPPFKALLRQWWRVVYAADHHFNVDNVVVAEMRREEGLLFGNAWLENKFRKSLVRLRLDRWEPGNLKSWNGLEQSAVTHPEVQRTSYKVGPHAYLGYGPLDGRGGTKLNEKIKTVVNAGECATLSIALPNEHTPCIQRALWLMDRYGTVGGRSRNGWGSFALTPTNGTPKLNGQVPLRDWKACLDRDWPHAIGKDEKGPLIWQTQPHDDWKALMKTLAIIKIGLRTQFVFGSGGTGPDSRHWLSYPVTNHPVKSWENTARLPNSLRFKVRQTETGKLIGIIFHMPHLPPAAFQPNKGAIEEVWKNVHALLHELCKSSGRAYGMIADQTRQSKLKPELDKVSLVRIRE</sequence>
<keyword evidence="1" id="KW-0051">Antiviral defense</keyword>
<dbReference type="GO" id="GO:0051607">
    <property type="term" value="P:defense response to virus"/>
    <property type="evidence" value="ECO:0007669"/>
    <property type="project" value="UniProtKB-KW"/>
</dbReference>
<keyword evidence="4" id="KW-1185">Reference proteome</keyword>
<feature type="domain" description="CRISPR type III-associated protein" evidence="2">
    <location>
        <begin position="32"/>
        <end position="187"/>
    </location>
</feature>
<accession>A0A0S4KPU5</accession>
<protein>
    <recommendedName>
        <fullName evidence="2">CRISPR type III-associated protein domain-containing protein</fullName>
    </recommendedName>
</protein>
<proteinExistence type="predicted"/>
<evidence type="ECO:0000256" key="1">
    <source>
        <dbReference type="ARBA" id="ARBA00023118"/>
    </source>
</evidence>
<evidence type="ECO:0000313" key="4">
    <source>
        <dbReference type="Proteomes" id="UP000066284"/>
    </source>
</evidence>
<dbReference type="Pfam" id="PF03787">
    <property type="entry name" value="RAMPs"/>
    <property type="match status" value="1"/>
</dbReference>
<evidence type="ECO:0000259" key="2">
    <source>
        <dbReference type="Pfam" id="PF03787"/>
    </source>
</evidence>
<organism evidence="3 4">
    <name type="scientific">Candidatus Nitrospira inopinata</name>
    <dbReference type="NCBI Taxonomy" id="1715989"/>
    <lineage>
        <taxon>Bacteria</taxon>
        <taxon>Pseudomonadati</taxon>
        <taxon>Nitrospirota</taxon>
        <taxon>Nitrospiria</taxon>
        <taxon>Nitrospirales</taxon>
        <taxon>Nitrospiraceae</taxon>
        <taxon>Nitrospira</taxon>
    </lineage>
</organism>